<gene>
    <name evidence="9" type="primary">cas2</name>
    <name evidence="11" type="ORF">CFL01nite_21030</name>
    <name evidence="10" type="ORF">CFLV_12535</name>
</gene>
<dbReference type="GO" id="GO:0051607">
    <property type="term" value="P:defense response to virus"/>
    <property type="evidence" value="ECO:0007669"/>
    <property type="project" value="UniProtKB-UniRule"/>
</dbReference>
<dbReference type="EC" id="3.1.-.-" evidence="9"/>
<dbReference type="EMBL" id="CP009246">
    <property type="protein sequence ID" value="APT87897.1"/>
    <property type="molecule type" value="Genomic_DNA"/>
</dbReference>
<dbReference type="Gene3D" id="3.30.70.240">
    <property type="match status" value="1"/>
</dbReference>
<dbReference type="GO" id="GO:0016787">
    <property type="term" value="F:hydrolase activity"/>
    <property type="evidence" value="ECO:0007669"/>
    <property type="project" value="UniProtKB-KW"/>
</dbReference>
<dbReference type="AlphaFoldDB" id="A0A1L7CPY3"/>
<evidence type="ECO:0000313" key="13">
    <source>
        <dbReference type="Proteomes" id="UP000315353"/>
    </source>
</evidence>
<dbReference type="SUPFAM" id="SSF143430">
    <property type="entry name" value="TTP0101/SSO1404-like"/>
    <property type="match status" value="1"/>
</dbReference>
<dbReference type="KEGG" id="cfc:CFLV_12535"/>
<dbReference type="STRING" id="28028.CFLV_12535"/>
<keyword evidence="4 9" id="KW-0479">Metal-binding</keyword>
<evidence type="ECO:0000313" key="11">
    <source>
        <dbReference type="EMBL" id="GEB98608.1"/>
    </source>
</evidence>
<feature type="binding site" evidence="9">
    <location>
        <position position="14"/>
    </location>
    <ligand>
        <name>Mg(2+)</name>
        <dbReference type="ChEBI" id="CHEBI:18420"/>
        <note>catalytic</note>
    </ligand>
</feature>
<dbReference type="OrthoDB" id="9798176at2"/>
<dbReference type="InterPro" id="IPR021127">
    <property type="entry name" value="CRISPR_associated_Cas2"/>
</dbReference>
<keyword evidence="6 9" id="KW-0378">Hydrolase</keyword>
<evidence type="ECO:0000256" key="3">
    <source>
        <dbReference type="ARBA" id="ARBA00022722"/>
    </source>
</evidence>
<dbReference type="RefSeq" id="WP_075730797.1">
    <property type="nucleotide sequence ID" value="NZ_BJNB01000041.1"/>
</dbReference>
<evidence type="ECO:0000256" key="5">
    <source>
        <dbReference type="ARBA" id="ARBA00022759"/>
    </source>
</evidence>
<accession>A0A1L7CPY3</accession>
<dbReference type="CDD" id="cd09725">
    <property type="entry name" value="Cas2_I_II_III"/>
    <property type="match status" value="1"/>
</dbReference>
<dbReference type="GO" id="GO:0043571">
    <property type="term" value="P:maintenance of CRISPR repeat elements"/>
    <property type="evidence" value="ECO:0007669"/>
    <property type="project" value="UniProtKB-UniRule"/>
</dbReference>
<evidence type="ECO:0000256" key="6">
    <source>
        <dbReference type="ARBA" id="ARBA00022801"/>
    </source>
</evidence>
<dbReference type="PANTHER" id="PTHR34405">
    <property type="entry name" value="CRISPR-ASSOCIATED ENDORIBONUCLEASE CAS2"/>
    <property type="match status" value="1"/>
</dbReference>
<protein>
    <recommendedName>
        <fullName evidence="9">CRISPR-associated endoribonuclease Cas2</fullName>
        <ecNumber evidence="9">3.1.-.-</ecNumber>
    </recommendedName>
</protein>
<dbReference type="GO" id="GO:0004521">
    <property type="term" value="F:RNA endonuclease activity"/>
    <property type="evidence" value="ECO:0007669"/>
    <property type="project" value="InterPro"/>
</dbReference>
<keyword evidence="3 9" id="KW-0540">Nuclease</keyword>
<keyword evidence="7 9" id="KW-0460">Magnesium</keyword>
<dbReference type="Proteomes" id="UP000185479">
    <property type="component" value="Chromosome"/>
</dbReference>
<evidence type="ECO:0000313" key="12">
    <source>
        <dbReference type="Proteomes" id="UP000185479"/>
    </source>
</evidence>
<dbReference type="HAMAP" id="MF_01471">
    <property type="entry name" value="Cas2"/>
    <property type="match status" value="1"/>
</dbReference>
<proteinExistence type="inferred from homology"/>
<dbReference type="GeneID" id="82881488"/>
<evidence type="ECO:0000313" key="10">
    <source>
        <dbReference type="EMBL" id="APT87897.1"/>
    </source>
</evidence>
<keyword evidence="12" id="KW-1185">Reference proteome</keyword>
<evidence type="ECO:0000256" key="8">
    <source>
        <dbReference type="ARBA" id="ARBA00023118"/>
    </source>
</evidence>
<dbReference type="EMBL" id="BJNB01000041">
    <property type="protein sequence ID" value="GEB98608.1"/>
    <property type="molecule type" value="Genomic_DNA"/>
</dbReference>
<dbReference type="Pfam" id="PF09827">
    <property type="entry name" value="CRISPR_Cas2"/>
    <property type="match status" value="1"/>
</dbReference>
<comment type="similarity">
    <text evidence="2 9">Belongs to the CRISPR-associated endoribonuclease Cas2 protein family.</text>
</comment>
<dbReference type="PANTHER" id="PTHR34405:SF3">
    <property type="entry name" value="CRISPR-ASSOCIATED ENDORIBONUCLEASE CAS2 3"/>
    <property type="match status" value="1"/>
</dbReference>
<comment type="function">
    <text evidence="9">CRISPR (clustered regularly interspaced short palindromic repeat), is an adaptive immune system that provides protection against mobile genetic elements (viruses, transposable elements and conjugative plasmids). CRISPR clusters contain sequences complementary to antecedent mobile elements and target invading nucleic acids. CRISPR clusters are transcribed and processed into CRISPR RNA (crRNA). Functions as a ssRNA-specific endoribonuclease. Involved in the integration of spacer DNA into the CRISPR cassette.</text>
</comment>
<comment type="subunit">
    <text evidence="9">Homodimer, forms a heterotetramer with a Cas1 homodimer.</text>
</comment>
<evidence type="ECO:0000256" key="7">
    <source>
        <dbReference type="ARBA" id="ARBA00022842"/>
    </source>
</evidence>
<dbReference type="NCBIfam" id="TIGR01573">
    <property type="entry name" value="cas2"/>
    <property type="match status" value="1"/>
</dbReference>
<sequence>MSRDDARRTLICYDVTNDKRRTRLAKLLSSYGDRIQYSVFVTDISPARLLRLKDEANAKIDSAEDSILFCDLGRVSELSDKKFSYLGQTREVSDNDVLIL</sequence>
<name>A0A1L7CPY3_CORFL</name>
<dbReference type="GO" id="GO:0046872">
    <property type="term" value="F:metal ion binding"/>
    <property type="evidence" value="ECO:0007669"/>
    <property type="project" value="UniProtKB-UniRule"/>
</dbReference>
<evidence type="ECO:0000256" key="1">
    <source>
        <dbReference type="ARBA" id="ARBA00001946"/>
    </source>
</evidence>
<keyword evidence="8 9" id="KW-0051">Antiviral defense</keyword>
<reference evidence="11 13" key="2">
    <citation type="submission" date="2019-06" db="EMBL/GenBank/DDBJ databases">
        <title>Whole genome shotgun sequence of Corynebacterium flavescens NBRC 14136.</title>
        <authorList>
            <person name="Hosoyama A."/>
            <person name="Uohara A."/>
            <person name="Ohji S."/>
            <person name="Ichikawa N."/>
        </authorList>
    </citation>
    <scope>NUCLEOTIDE SEQUENCE [LARGE SCALE GENOMIC DNA]</scope>
    <source>
        <strain evidence="11 13">NBRC 14136</strain>
    </source>
</reference>
<evidence type="ECO:0000256" key="4">
    <source>
        <dbReference type="ARBA" id="ARBA00022723"/>
    </source>
</evidence>
<dbReference type="InterPro" id="IPR019199">
    <property type="entry name" value="Virulence_VapD/CRISPR_Cas2"/>
</dbReference>
<keyword evidence="5 9" id="KW-0255">Endonuclease</keyword>
<evidence type="ECO:0000256" key="2">
    <source>
        <dbReference type="ARBA" id="ARBA00009959"/>
    </source>
</evidence>
<organism evidence="10 12">
    <name type="scientific">Corynebacterium flavescens</name>
    <dbReference type="NCBI Taxonomy" id="28028"/>
    <lineage>
        <taxon>Bacteria</taxon>
        <taxon>Bacillati</taxon>
        <taxon>Actinomycetota</taxon>
        <taxon>Actinomycetes</taxon>
        <taxon>Mycobacteriales</taxon>
        <taxon>Corynebacteriaceae</taxon>
        <taxon>Corynebacterium</taxon>
    </lineage>
</organism>
<comment type="cofactor">
    <cofactor evidence="1 9">
        <name>Mg(2+)</name>
        <dbReference type="ChEBI" id="CHEBI:18420"/>
    </cofactor>
</comment>
<dbReference type="Proteomes" id="UP000315353">
    <property type="component" value="Unassembled WGS sequence"/>
</dbReference>
<evidence type="ECO:0000256" key="9">
    <source>
        <dbReference type="HAMAP-Rule" id="MF_01471"/>
    </source>
</evidence>
<reference evidence="10 12" key="1">
    <citation type="submission" date="2014-08" db="EMBL/GenBank/DDBJ databases">
        <title>Complete genome sequence of Corynebacterium flavescens OJ8(T)(=DSM 20296(T)), isolated from cheese.</title>
        <authorList>
            <person name="Ruckert C."/>
            <person name="Albersmeier A."/>
            <person name="Winkler A."/>
            <person name="Kalinowski J."/>
        </authorList>
    </citation>
    <scope>NUCLEOTIDE SEQUENCE [LARGE SCALE GENOMIC DNA]</scope>
    <source>
        <strain evidence="10 12">OJ8</strain>
    </source>
</reference>